<comment type="caution">
    <text evidence="1">The sequence shown here is derived from an EMBL/GenBank/DDBJ whole genome shotgun (WGS) entry which is preliminary data.</text>
</comment>
<dbReference type="InterPro" id="IPR025942">
    <property type="entry name" value="SpoVIF"/>
</dbReference>
<protein>
    <submittedName>
        <fullName evidence="1">Stage VI sporulation protein F</fullName>
    </submittedName>
</protein>
<proteinExistence type="predicted"/>
<dbReference type="EMBL" id="JAHQCR010000034">
    <property type="protein sequence ID" value="MBU9721465.1"/>
    <property type="molecule type" value="Genomic_DNA"/>
</dbReference>
<dbReference type="RefSeq" id="WP_088075387.1">
    <property type="nucleotide sequence ID" value="NZ_JAHQCR010000034.1"/>
</dbReference>
<gene>
    <name evidence="1" type="ORF">KS407_08405</name>
</gene>
<dbReference type="Proteomes" id="UP000790580">
    <property type="component" value="Unassembled WGS sequence"/>
</dbReference>
<evidence type="ECO:0000313" key="1">
    <source>
        <dbReference type="EMBL" id="MBU9721465.1"/>
    </source>
</evidence>
<organism evidence="1 2">
    <name type="scientific">Evansella alkalicola</name>
    <dbReference type="NCBI Taxonomy" id="745819"/>
    <lineage>
        <taxon>Bacteria</taxon>
        <taxon>Bacillati</taxon>
        <taxon>Bacillota</taxon>
        <taxon>Bacilli</taxon>
        <taxon>Bacillales</taxon>
        <taxon>Bacillaceae</taxon>
        <taxon>Evansella</taxon>
    </lineage>
</organism>
<dbReference type="Pfam" id="PF14069">
    <property type="entry name" value="SpoVIF"/>
    <property type="match status" value="1"/>
</dbReference>
<name>A0ABS6JSR4_9BACI</name>
<keyword evidence="2" id="KW-1185">Reference proteome</keyword>
<accession>A0ABS6JSR4</accession>
<sequence length="87" mass="9833">MSNDNLFKNIEQKSGVDMKAVFKLADEIKGANFQDEATIRDIIKRVAALANRPVSKEKEDELVNAILNNPQSINFNNLSKMINKNKK</sequence>
<reference evidence="1 2" key="1">
    <citation type="submission" date="2021-06" db="EMBL/GenBank/DDBJ databases">
        <title>Bacillus sp. RD4P76, an endophyte from a halophyte.</title>
        <authorList>
            <person name="Sun J.-Q."/>
        </authorList>
    </citation>
    <scope>NUCLEOTIDE SEQUENCE [LARGE SCALE GENOMIC DNA]</scope>
    <source>
        <strain evidence="1 2">JCM 17098</strain>
    </source>
</reference>
<evidence type="ECO:0000313" key="2">
    <source>
        <dbReference type="Proteomes" id="UP000790580"/>
    </source>
</evidence>